<sequence length="213" mass="22602">MSGTWMRTEEAEREADGFLTGVAVGEVTDNTDPDGLARVRVRLPWHPDGDTSFWARLAVPMAGADRGTYFLPEVGDEVLVAAEKGDPSHLYVLGSLWNGKDKPPADNDDGANNTRVIKSRAGHTIRFNDDDAAPEIEVRLADGKRIALDKDGITVDDAKNNVITIDSGGAKVTVTAGRELVLKGATVSIDASASMSLTSSGTLKLQGSVVQIN</sequence>
<proteinExistence type="predicted"/>
<protein>
    <submittedName>
        <fullName evidence="2">Phage baseplate assembly protein V</fullName>
    </submittedName>
</protein>
<dbReference type="Gene3D" id="2.40.50.230">
    <property type="entry name" value="Gp5 N-terminal domain"/>
    <property type="match status" value="1"/>
</dbReference>
<dbReference type="EMBL" id="RKRA01000001">
    <property type="protein sequence ID" value="RPF28993.1"/>
    <property type="molecule type" value="Genomic_DNA"/>
</dbReference>
<evidence type="ECO:0000313" key="2">
    <source>
        <dbReference type="EMBL" id="RPF28993.1"/>
    </source>
</evidence>
<organism evidence="2 3">
    <name type="scientific">Georgenia muralis</name>
    <dbReference type="NCBI Taxonomy" id="154117"/>
    <lineage>
        <taxon>Bacteria</taxon>
        <taxon>Bacillati</taxon>
        <taxon>Actinomycetota</taxon>
        <taxon>Actinomycetes</taxon>
        <taxon>Micrococcales</taxon>
        <taxon>Bogoriellaceae</taxon>
        <taxon>Georgenia</taxon>
    </lineage>
</organism>
<dbReference type="AlphaFoldDB" id="A0A3N4ZA45"/>
<dbReference type="SUPFAM" id="SSF69255">
    <property type="entry name" value="gp5 N-terminal domain-like"/>
    <property type="match status" value="1"/>
</dbReference>
<dbReference type="InterPro" id="IPR037026">
    <property type="entry name" value="Vgr_OB-fold_dom_sf"/>
</dbReference>
<dbReference type="Pfam" id="PF04717">
    <property type="entry name" value="Phage_base_V"/>
    <property type="match status" value="1"/>
</dbReference>
<dbReference type="InterPro" id="IPR006531">
    <property type="entry name" value="Gp5/Vgr_OB"/>
</dbReference>
<gene>
    <name evidence="2" type="ORF">EDD32_3544</name>
</gene>
<feature type="domain" description="Gp5/Type VI secretion system Vgr protein OB-fold" evidence="1">
    <location>
        <begin position="24"/>
        <end position="97"/>
    </location>
</feature>
<name>A0A3N4ZA45_9MICO</name>
<evidence type="ECO:0000259" key="1">
    <source>
        <dbReference type="Pfam" id="PF04717"/>
    </source>
</evidence>
<evidence type="ECO:0000313" key="3">
    <source>
        <dbReference type="Proteomes" id="UP000280726"/>
    </source>
</evidence>
<dbReference type="RefSeq" id="WP_123919615.1">
    <property type="nucleotide sequence ID" value="NZ_RKRA01000001.1"/>
</dbReference>
<dbReference type="Proteomes" id="UP000280726">
    <property type="component" value="Unassembled WGS sequence"/>
</dbReference>
<keyword evidence="3" id="KW-1185">Reference proteome</keyword>
<comment type="caution">
    <text evidence="2">The sequence shown here is derived from an EMBL/GenBank/DDBJ whole genome shotgun (WGS) entry which is preliminary data.</text>
</comment>
<accession>A0A3N4ZA45</accession>
<dbReference type="OrthoDB" id="1907165at2"/>
<dbReference type="SUPFAM" id="SSF69349">
    <property type="entry name" value="Phage fibre proteins"/>
    <property type="match status" value="1"/>
</dbReference>
<reference evidence="2 3" key="1">
    <citation type="submission" date="2018-11" db="EMBL/GenBank/DDBJ databases">
        <title>Sequencing the genomes of 1000 actinobacteria strains.</title>
        <authorList>
            <person name="Klenk H.-P."/>
        </authorList>
    </citation>
    <scope>NUCLEOTIDE SEQUENCE [LARGE SCALE GENOMIC DNA]</scope>
    <source>
        <strain evidence="2 3">DSM 14418</strain>
    </source>
</reference>